<dbReference type="PANTHER" id="PTHR43394:SF1">
    <property type="entry name" value="ATP-BINDING CASSETTE SUB-FAMILY B MEMBER 10, MITOCHONDRIAL"/>
    <property type="match status" value="1"/>
</dbReference>
<proteinExistence type="predicted"/>
<evidence type="ECO:0000256" key="3">
    <source>
        <dbReference type="ARBA" id="ARBA00022741"/>
    </source>
</evidence>
<keyword evidence="6 8" id="KW-0472">Membrane</keyword>
<dbReference type="InterPro" id="IPR011527">
    <property type="entry name" value="ABC1_TM_dom"/>
</dbReference>
<feature type="compositionally biased region" description="Low complexity" evidence="7">
    <location>
        <begin position="415"/>
        <end position="429"/>
    </location>
</feature>
<keyword evidence="5 8" id="KW-1133">Transmembrane helix</keyword>
<dbReference type="PANTHER" id="PTHR43394">
    <property type="entry name" value="ATP-DEPENDENT PERMEASE MDL1, MITOCHONDRIAL"/>
    <property type="match status" value="1"/>
</dbReference>
<dbReference type="Pfam" id="PF00005">
    <property type="entry name" value="ABC_tran"/>
    <property type="match status" value="1"/>
</dbReference>
<name>W7XFH3_TETTS</name>
<dbReference type="PROSITE" id="PS00211">
    <property type="entry name" value="ABC_TRANSPORTER_1"/>
    <property type="match status" value="1"/>
</dbReference>
<accession>W7XFH3</accession>
<dbReference type="InterPro" id="IPR036640">
    <property type="entry name" value="ABC1_TM_sf"/>
</dbReference>
<dbReference type="PROSITE" id="PS50893">
    <property type="entry name" value="ABC_TRANSPORTER_2"/>
    <property type="match status" value="1"/>
</dbReference>
<evidence type="ECO:0000256" key="5">
    <source>
        <dbReference type="ARBA" id="ARBA00022989"/>
    </source>
</evidence>
<evidence type="ECO:0000313" key="11">
    <source>
        <dbReference type="EMBL" id="EWS76587.1"/>
    </source>
</evidence>
<evidence type="ECO:0000313" key="12">
    <source>
        <dbReference type="Proteomes" id="UP000009168"/>
    </source>
</evidence>
<keyword evidence="3" id="KW-0547">Nucleotide-binding</keyword>
<organism evidence="11 12">
    <name type="scientific">Tetrahymena thermophila (strain SB210)</name>
    <dbReference type="NCBI Taxonomy" id="312017"/>
    <lineage>
        <taxon>Eukaryota</taxon>
        <taxon>Sar</taxon>
        <taxon>Alveolata</taxon>
        <taxon>Ciliophora</taxon>
        <taxon>Intramacronucleata</taxon>
        <taxon>Oligohymenophorea</taxon>
        <taxon>Hymenostomatida</taxon>
        <taxon>Tetrahymenina</taxon>
        <taxon>Tetrahymenidae</taxon>
        <taxon>Tetrahymena</taxon>
    </lineage>
</organism>
<keyword evidence="12" id="KW-1185">Reference proteome</keyword>
<dbReference type="STRING" id="312017.W7XFH3"/>
<evidence type="ECO:0000256" key="7">
    <source>
        <dbReference type="SAM" id="MobiDB-lite"/>
    </source>
</evidence>
<dbReference type="OrthoDB" id="6500128at2759"/>
<feature type="region of interest" description="Disordered" evidence="7">
    <location>
        <begin position="402"/>
        <end position="461"/>
    </location>
</feature>
<dbReference type="GO" id="GO:0016887">
    <property type="term" value="F:ATP hydrolysis activity"/>
    <property type="evidence" value="ECO:0007669"/>
    <property type="project" value="InterPro"/>
</dbReference>
<dbReference type="Gene3D" id="3.40.50.300">
    <property type="entry name" value="P-loop containing nucleotide triphosphate hydrolases"/>
    <property type="match status" value="1"/>
</dbReference>
<dbReference type="InParanoid" id="W7XFH3"/>
<dbReference type="GeneID" id="24438835"/>
<dbReference type="FunFam" id="3.40.50.300:FF:000913">
    <property type="entry name" value="ABC multidrug transporter SitT"/>
    <property type="match status" value="1"/>
</dbReference>
<evidence type="ECO:0000256" key="1">
    <source>
        <dbReference type="ARBA" id="ARBA00004141"/>
    </source>
</evidence>
<dbReference type="GO" id="GO:0015421">
    <property type="term" value="F:ABC-type oligopeptide transporter activity"/>
    <property type="evidence" value="ECO:0007669"/>
    <property type="project" value="TreeGrafter"/>
</dbReference>
<gene>
    <name evidence="11" type="ORF">TTHERM_000414528</name>
</gene>
<dbReference type="RefSeq" id="XP_012650873.1">
    <property type="nucleotide sequence ID" value="XM_012795419.1"/>
</dbReference>
<evidence type="ECO:0000259" key="9">
    <source>
        <dbReference type="PROSITE" id="PS50893"/>
    </source>
</evidence>
<protein>
    <submittedName>
        <fullName evidence="11">ABC transporter transmembrane region family protein</fullName>
    </submittedName>
</protein>
<dbReference type="Proteomes" id="UP000009168">
    <property type="component" value="Unassembled WGS sequence"/>
</dbReference>
<evidence type="ECO:0000256" key="2">
    <source>
        <dbReference type="ARBA" id="ARBA00022692"/>
    </source>
</evidence>
<evidence type="ECO:0000256" key="8">
    <source>
        <dbReference type="SAM" id="Phobius"/>
    </source>
</evidence>
<reference evidence="12" key="1">
    <citation type="journal article" date="2006" name="PLoS Biol.">
        <title>Macronuclear genome sequence of the ciliate Tetrahymena thermophila, a model eukaryote.</title>
        <authorList>
            <person name="Eisen J.A."/>
            <person name="Coyne R.S."/>
            <person name="Wu M."/>
            <person name="Wu D."/>
            <person name="Thiagarajan M."/>
            <person name="Wortman J.R."/>
            <person name="Badger J.H."/>
            <person name="Ren Q."/>
            <person name="Amedeo P."/>
            <person name="Jones K.M."/>
            <person name="Tallon L.J."/>
            <person name="Delcher A.L."/>
            <person name="Salzberg S.L."/>
            <person name="Silva J.C."/>
            <person name="Haas B.J."/>
            <person name="Majoros W.H."/>
            <person name="Farzad M."/>
            <person name="Carlton J.M."/>
            <person name="Smith R.K. Jr."/>
            <person name="Garg J."/>
            <person name="Pearlman R.E."/>
            <person name="Karrer K.M."/>
            <person name="Sun L."/>
            <person name="Manning G."/>
            <person name="Elde N.C."/>
            <person name="Turkewitz A.P."/>
            <person name="Asai D.J."/>
            <person name="Wilkes D.E."/>
            <person name="Wang Y."/>
            <person name="Cai H."/>
            <person name="Collins K."/>
            <person name="Stewart B.A."/>
            <person name="Lee S.R."/>
            <person name="Wilamowska K."/>
            <person name="Weinberg Z."/>
            <person name="Ruzzo W.L."/>
            <person name="Wloga D."/>
            <person name="Gaertig J."/>
            <person name="Frankel J."/>
            <person name="Tsao C.-C."/>
            <person name="Gorovsky M.A."/>
            <person name="Keeling P.J."/>
            <person name="Waller R.F."/>
            <person name="Patron N.J."/>
            <person name="Cherry J.M."/>
            <person name="Stover N.A."/>
            <person name="Krieger C.J."/>
            <person name="del Toro C."/>
            <person name="Ryder H.F."/>
            <person name="Williamson S.C."/>
            <person name="Barbeau R.A."/>
            <person name="Hamilton E.P."/>
            <person name="Orias E."/>
        </authorList>
    </citation>
    <scope>NUCLEOTIDE SEQUENCE [LARGE SCALE GENOMIC DNA]</scope>
    <source>
        <strain evidence="12">SB210</strain>
    </source>
</reference>
<dbReference type="Pfam" id="PF00664">
    <property type="entry name" value="ABC_membrane"/>
    <property type="match status" value="1"/>
</dbReference>
<dbReference type="InterPro" id="IPR027417">
    <property type="entry name" value="P-loop_NTPase"/>
</dbReference>
<dbReference type="EMBL" id="GG662856">
    <property type="protein sequence ID" value="EWS76587.1"/>
    <property type="molecule type" value="Genomic_DNA"/>
</dbReference>
<dbReference type="GO" id="GO:0005524">
    <property type="term" value="F:ATP binding"/>
    <property type="evidence" value="ECO:0007669"/>
    <property type="project" value="UniProtKB-KW"/>
</dbReference>
<keyword evidence="4" id="KW-0067">ATP-binding</keyword>
<evidence type="ECO:0000256" key="4">
    <source>
        <dbReference type="ARBA" id="ARBA00022840"/>
    </source>
</evidence>
<sequence length="704" mass="81850">MIRRLINFFCKKSDKSNQINTEKDCKKQEDEEYIPTQFEMWRFYRKFLKFDYKQIIFKNISTLLSTIAYAKQPFLLVRIKNALIQNDFVDLQSAFIGYLLCILLRQILNFVESQISQNSFKKMKQDTIKQILNHLFSLDMQYFEENKVTQISAIIKQGASQICSELRYSKIFDKIDSYIYYLGQIYFVYTVSPLILVSMFIFSFTSNLLMAYFKIKSSQIKKQESEESEFKDFALDDILNNMLVIKTFGTEKREVENLSKIIKQNKINAQRRQKYDKITDIIDNSAYEIAKIVIILQIFFWSGLKENQAIFANTLSEIIGYSYCTFLITNDILKLFQSQPADYYESRKKYIGKVMKLFETVPKIKQDYENNKNDTNLFEGNIAFDNVSFSYPVSKDHLAQMNQQRRLEEKEKKQQLNSNENSQLQVQEQTVQEIAEENINPTGNELNKQEEEEENMINKQPNKQIDQVVIKNMSFQIKKGQFVAFVGTSGSGKSTIIKLIQRFYDVNSGSILLDGQNIKDVSLHKLRRSIGLVSQEPSLFDNDIEYNITYGCENNKYTQEELKYICDISGVSEFVFDEKRFPEGLKTLVGSKGTKLSGGQKQRIAIARALIKKPKILILDEATSSLDAESENTVQQYIDQLVGYRGMTIVVVAHRLSTIVKSDNIFVMEKGVLREQGTHEQLLSLNGIYSKLVHHQLNFQQQEN</sequence>
<dbReference type="KEGG" id="tet:TTHERM_000414528"/>
<dbReference type="InterPro" id="IPR003439">
    <property type="entry name" value="ABC_transporter-like_ATP-bd"/>
</dbReference>
<feature type="domain" description="ABC transmembrane type-1" evidence="10">
    <location>
        <begin position="60"/>
        <end position="296"/>
    </location>
</feature>
<dbReference type="InterPro" id="IPR039421">
    <property type="entry name" value="Type_1_exporter"/>
</dbReference>
<dbReference type="SUPFAM" id="SSF90123">
    <property type="entry name" value="ABC transporter transmembrane region"/>
    <property type="match status" value="1"/>
</dbReference>
<feature type="compositionally biased region" description="Basic and acidic residues" evidence="7">
    <location>
        <begin position="405"/>
        <end position="414"/>
    </location>
</feature>
<dbReference type="AlphaFoldDB" id="W7XFH3"/>
<dbReference type="PROSITE" id="PS50929">
    <property type="entry name" value="ABC_TM1F"/>
    <property type="match status" value="1"/>
</dbReference>
<dbReference type="Gene3D" id="1.20.1560.10">
    <property type="entry name" value="ABC transporter type 1, transmembrane domain"/>
    <property type="match status" value="1"/>
</dbReference>
<dbReference type="GO" id="GO:0016020">
    <property type="term" value="C:membrane"/>
    <property type="evidence" value="ECO:0007669"/>
    <property type="project" value="UniProtKB-SubCell"/>
</dbReference>
<dbReference type="SUPFAM" id="SSF52540">
    <property type="entry name" value="P-loop containing nucleoside triphosphate hydrolases"/>
    <property type="match status" value="1"/>
</dbReference>
<comment type="subcellular location">
    <subcellularLocation>
        <location evidence="1">Membrane</location>
        <topology evidence="1">Multi-pass membrane protein</topology>
    </subcellularLocation>
</comment>
<evidence type="ECO:0000259" key="10">
    <source>
        <dbReference type="PROSITE" id="PS50929"/>
    </source>
</evidence>
<feature type="domain" description="ABC transporter" evidence="9">
    <location>
        <begin position="451"/>
        <end position="695"/>
    </location>
</feature>
<dbReference type="SMART" id="SM00382">
    <property type="entry name" value="AAA"/>
    <property type="match status" value="1"/>
</dbReference>
<evidence type="ECO:0000256" key="6">
    <source>
        <dbReference type="ARBA" id="ARBA00023136"/>
    </source>
</evidence>
<feature type="transmembrane region" description="Helical" evidence="8">
    <location>
        <begin position="186"/>
        <end position="213"/>
    </location>
</feature>
<dbReference type="InterPro" id="IPR017871">
    <property type="entry name" value="ABC_transporter-like_CS"/>
</dbReference>
<dbReference type="InterPro" id="IPR003593">
    <property type="entry name" value="AAA+_ATPase"/>
</dbReference>
<keyword evidence="2 8" id="KW-0812">Transmembrane</keyword>